<feature type="compositionally biased region" description="Basic and acidic residues" evidence="1">
    <location>
        <begin position="381"/>
        <end position="393"/>
    </location>
</feature>
<comment type="caution">
    <text evidence="2">The sequence shown here is derived from an EMBL/GenBank/DDBJ whole genome shotgun (WGS) entry which is preliminary data.</text>
</comment>
<feature type="region of interest" description="Disordered" evidence="1">
    <location>
        <begin position="367"/>
        <end position="402"/>
    </location>
</feature>
<evidence type="ECO:0000313" key="3">
    <source>
        <dbReference type="Proteomes" id="UP001140560"/>
    </source>
</evidence>
<protein>
    <submittedName>
        <fullName evidence="2">Uncharacterized protein</fullName>
    </submittedName>
</protein>
<accession>A0A9W8Y7E0</accession>
<gene>
    <name evidence="2" type="ORF">N0V83_005444</name>
</gene>
<proteinExistence type="predicted"/>
<sequence>MREETAEGCSSLDEGTESGDQAVGFELCRVRSRQPSPDHKDGFLDIALTSNPDSIVLRRVRYAMLAAFCSAAYIQRYVARRPDGSEILMLPAGRCEPRGLKTAIRWMELAYNGESECVLPRQFHGSDLDACYAERAFAVLGLHRKAKHIRLNVNGIFFTHGITVEFLQAVLETLPRRSHWVKKVLGYIRRCHANYSKNGQRNGNLLVCNVCGVSILESSSVHSEPEGLVEFVEWAMRDETFRKAVVGTYKTSRDAHLHVDIAADSFPATVSRTETWIMNVEDHESHPFGQFPDTSDLIGDVTKRIPTYRRGSGSECIYGLEWSERDGGCYIETYSSRREASSTFCEMQATEMSREWLASRGYRSKSADFGSIRSAPPGLREGSDQPDRQEKMATPKIRALSF</sequence>
<evidence type="ECO:0000256" key="1">
    <source>
        <dbReference type="SAM" id="MobiDB-lite"/>
    </source>
</evidence>
<dbReference type="AlphaFoldDB" id="A0A9W8Y7E0"/>
<name>A0A9W8Y7E0_9PLEO</name>
<dbReference type="Proteomes" id="UP001140560">
    <property type="component" value="Unassembled WGS sequence"/>
</dbReference>
<reference evidence="2" key="1">
    <citation type="submission" date="2022-10" db="EMBL/GenBank/DDBJ databases">
        <title>Tapping the CABI collections for fungal endophytes: first genome assemblies for Collariella, Neodidymelliopsis, Ascochyta clinopodiicola, Didymella pomorum, Didymosphaeria variabile, Neocosmospora piperis and Neocucurbitaria cava.</title>
        <authorList>
            <person name="Hill R."/>
        </authorList>
    </citation>
    <scope>NUCLEOTIDE SEQUENCE</scope>
    <source>
        <strain evidence="2">IMI 356814</strain>
    </source>
</reference>
<dbReference type="EMBL" id="JAPEUY010000009">
    <property type="protein sequence ID" value="KAJ4369682.1"/>
    <property type="molecule type" value="Genomic_DNA"/>
</dbReference>
<organism evidence="2 3">
    <name type="scientific">Neocucurbitaria cava</name>
    <dbReference type="NCBI Taxonomy" id="798079"/>
    <lineage>
        <taxon>Eukaryota</taxon>
        <taxon>Fungi</taxon>
        <taxon>Dikarya</taxon>
        <taxon>Ascomycota</taxon>
        <taxon>Pezizomycotina</taxon>
        <taxon>Dothideomycetes</taxon>
        <taxon>Pleosporomycetidae</taxon>
        <taxon>Pleosporales</taxon>
        <taxon>Pleosporineae</taxon>
        <taxon>Cucurbitariaceae</taxon>
        <taxon>Neocucurbitaria</taxon>
    </lineage>
</organism>
<evidence type="ECO:0000313" key="2">
    <source>
        <dbReference type="EMBL" id="KAJ4369682.1"/>
    </source>
</evidence>
<keyword evidence="3" id="KW-1185">Reference proteome</keyword>
<dbReference type="OrthoDB" id="3796950at2759"/>